<feature type="domain" description="Glycosyltransferase 2-like" evidence="1">
    <location>
        <begin position="8"/>
        <end position="147"/>
    </location>
</feature>
<dbReference type="OrthoDB" id="153025at2"/>
<dbReference type="STRING" id="156892.BM477_02150"/>
<keyword evidence="3" id="KW-1185">Reference proteome</keyword>
<dbReference type="SUPFAM" id="SSF53448">
    <property type="entry name" value="Nucleotide-diphospho-sugar transferases"/>
    <property type="match status" value="1"/>
</dbReference>
<dbReference type="EMBL" id="MPDM01000002">
    <property type="protein sequence ID" value="OKL50217.1"/>
    <property type="molecule type" value="Genomic_DNA"/>
</dbReference>
<accession>A0A1Q5PRL4</accession>
<dbReference type="InterPro" id="IPR050834">
    <property type="entry name" value="Glycosyltransf_2"/>
</dbReference>
<dbReference type="PANTHER" id="PTHR43685">
    <property type="entry name" value="GLYCOSYLTRANSFERASE"/>
    <property type="match status" value="1"/>
</dbReference>
<protein>
    <recommendedName>
        <fullName evidence="1">Glycosyltransferase 2-like domain-containing protein</fullName>
    </recommendedName>
</protein>
<evidence type="ECO:0000259" key="1">
    <source>
        <dbReference type="Pfam" id="PF00535"/>
    </source>
</evidence>
<gene>
    <name evidence="2" type="ORF">BM477_02150</name>
</gene>
<dbReference type="CDD" id="cd00761">
    <property type="entry name" value="Glyco_tranf_GTA_type"/>
    <property type="match status" value="1"/>
</dbReference>
<dbReference type="Pfam" id="PF00535">
    <property type="entry name" value="Glycos_transf_2"/>
    <property type="match status" value="1"/>
</dbReference>
<evidence type="ECO:0000313" key="3">
    <source>
        <dbReference type="Proteomes" id="UP000186465"/>
    </source>
</evidence>
<dbReference type="AlphaFoldDB" id="A0A1Q5PRL4"/>
<name>A0A1Q5PRL4_9ACTO</name>
<reference evidence="3" key="1">
    <citation type="submission" date="2016-11" db="EMBL/GenBank/DDBJ databases">
        <title>Actinomyces gypaetusis sp. nov. isolated from Gypaetus barbatus in Qinghai Tibet Plateau China.</title>
        <authorList>
            <person name="Meng X."/>
        </authorList>
    </citation>
    <scope>NUCLEOTIDE SEQUENCE [LARGE SCALE GENOMIC DNA]</scope>
    <source>
        <strain evidence="3">DSM 15383</strain>
    </source>
</reference>
<dbReference type="PANTHER" id="PTHR43685:SF2">
    <property type="entry name" value="GLYCOSYLTRANSFERASE 2-LIKE DOMAIN-CONTAINING PROTEIN"/>
    <property type="match status" value="1"/>
</dbReference>
<dbReference type="InterPro" id="IPR029044">
    <property type="entry name" value="Nucleotide-diphossugar_trans"/>
</dbReference>
<evidence type="ECO:0000313" key="2">
    <source>
        <dbReference type="EMBL" id="OKL50217.1"/>
    </source>
</evidence>
<dbReference type="InterPro" id="IPR001173">
    <property type="entry name" value="Glyco_trans_2-like"/>
</dbReference>
<dbReference type="Proteomes" id="UP000186465">
    <property type="component" value="Unassembled WGS sequence"/>
</dbReference>
<proteinExistence type="predicted"/>
<dbReference type="RefSeq" id="WP_075361042.1">
    <property type="nucleotide sequence ID" value="NZ_MPDM01000002.1"/>
</dbReference>
<sequence length="331" mass="37687">MQTTPRVSIIVRTKNRPLFLKRALLDISAQIFSDVEILLVNDGGDPHEVDRIVELSPWKKRTTVIHNESSLGMENASNLAISRAQGEFICIHDDDDTWHARFLHACVEHLDEHPKDAAVGVRTEIIWERLEKDQIITEGREIAWPEIRAITFNALLRQNQAVPISCLYRASIIEQLGGFRADLPVVGDWDFHLRLARYHNFAFIDGMPLAFWHQRKGQTGVAGNSVIAMSGAHAYYDALVRREYLGDELSDNQVGQLLVQGAEFQFLRSELAMQMHLVRELSAQVTSLHTKLDEQSAHFNEQNNWLLHKADNASLYAVLRRLAKKLLRKGS</sequence>
<organism evidence="2 3">
    <name type="scientific">Boudabousia marimammalium</name>
    <dbReference type="NCBI Taxonomy" id="156892"/>
    <lineage>
        <taxon>Bacteria</taxon>
        <taxon>Bacillati</taxon>
        <taxon>Actinomycetota</taxon>
        <taxon>Actinomycetes</taxon>
        <taxon>Actinomycetales</taxon>
        <taxon>Actinomycetaceae</taxon>
        <taxon>Boudabousia</taxon>
    </lineage>
</organism>
<comment type="caution">
    <text evidence="2">The sequence shown here is derived from an EMBL/GenBank/DDBJ whole genome shotgun (WGS) entry which is preliminary data.</text>
</comment>
<dbReference type="Gene3D" id="3.90.550.10">
    <property type="entry name" value="Spore Coat Polysaccharide Biosynthesis Protein SpsA, Chain A"/>
    <property type="match status" value="1"/>
</dbReference>